<evidence type="ECO:0000256" key="1">
    <source>
        <dbReference type="ARBA" id="ARBA00023015"/>
    </source>
</evidence>
<evidence type="ECO:0000256" key="2">
    <source>
        <dbReference type="ARBA" id="ARBA00023163"/>
    </source>
</evidence>
<comment type="caution">
    <text evidence="6">The sequence shown here is derived from an EMBL/GenBank/DDBJ whole genome shotgun (WGS) entry which is preliminary data.</text>
</comment>
<gene>
    <name evidence="6" type="ORF">Aco03nite_067890</name>
</gene>
<evidence type="ECO:0000313" key="7">
    <source>
        <dbReference type="Proteomes" id="UP000612282"/>
    </source>
</evidence>
<dbReference type="InterPro" id="IPR041916">
    <property type="entry name" value="Anti_sigma_zinc_sf"/>
</dbReference>
<dbReference type="InterPro" id="IPR027383">
    <property type="entry name" value="Znf_put"/>
</dbReference>
<reference evidence="6 7" key="1">
    <citation type="submission" date="2021-01" db="EMBL/GenBank/DDBJ databases">
        <title>Whole genome shotgun sequence of Actinoplanes couchii NBRC 106145.</title>
        <authorList>
            <person name="Komaki H."/>
            <person name="Tamura T."/>
        </authorList>
    </citation>
    <scope>NUCLEOTIDE SEQUENCE [LARGE SCALE GENOMIC DNA]</scope>
    <source>
        <strain evidence="6 7">NBRC 106145</strain>
    </source>
</reference>
<keyword evidence="7" id="KW-1185">Reference proteome</keyword>
<feature type="domain" description="Putative zinc-finger" evidence="5">
    <location>
        <begin position="11"/>
        <end position="36"/>
    </location>
</feature>
<evidence type="ECO:0000256" key="3">
    <source>
        <dbReference type="SAM" id="MobiDB-lite"/>
    </source>
</evidence>
<feature type="region of interest" description="Disordered" evidence="3">
    <location>
        <begin position="68"/>
        <end position="89"/>
    </location>
</feature>
<protein>
    <submittedName>
        <fullName evidence="6">Anti-sigma factor</fullName>
    </submittedName>
</protein>
<feature type="transmembrane region" description="Helical" evidence="4">
    <location>
        <begin position="98"/>
        <end position="120"/>
    </location>
</feature>
<keyword evidence="1" id="KW-0805">Transcription regulation</keyword>
<keyword evidence="2" id="KW-0804">Transcription</keyword>
<evidence type="ECO:0000313" key="6">
    <source>
        <dbReference type="EMBL" id="GID58385.1"/>
    </source>
</evidence>
<keyword evidence="4" id="KW-1133">Transmembrane helix</keyword>
<sequence>MRCEDGHDDAAYVLGALSPIERAAYENHLATCSFCREAVADLAQVPDMLDRLDAEEFERLLDPDLFTHEGARRSADRRPRVGNGQPAVKRSKRLRTRIASTAVAAVLVLGIGGGVVAWGLNPSGTDGPPLGPAIAMTAVENGSPIAATIRITSTPGGSRVEMHCQYSTTGKPYTFRLIAYGPDEQSEQLGSWLAQPGADFLMPAATHFAQGSLSRLELVRYDGKVMLVYEPPR</sequence>
<feature type="compositionally biased region" description="Basic and acidic residues" evidence="3">
    <location>
        <begin position="68"/>
        <end position="79"/>
    </location>
</feature>
<keyword evidence="4" id="KW-0472">Membrane</keyword>
<dbReference type="Gene3D" id="1.10.10.1320">
    <property type="entry name" value="Anti-sigma factor, zinc-finger domain"/>
    <property type="match status" value="1"/>
</dbReference>
<dbReference type="Pfam" id="PF13490">
    <property type="entry name" value="zf-HC2"/>
    <property type="match status" value="1"/>
</dbReference>
<organism evidence="6 7">
    <name type="scientific">Actinoplanes couchii</name>
    <dbReference type="NCBI Taxonomy" id="403638"/>
    <lineage>
        <taxon>Bacteria</taxon>
        <taxon>Bacillati</taxon>
        <taxon>Actinomycetota</taxon>
        <taxon>Actinomycetes</taxon>
        <taxon>Micromonosporales</taxon>
        <taxon>Micromonosporaceae</taxon>
        <taxon>Actinoplanes</taxon>
    </lineage>
</organism>
<dbReference type="Proteomes" id="UP000612282">
    <property type="component" value="Unassembled WGS sequence"/>
</dbReference>
<keyword evidence="4" id="KW-0812">Transmembrane</keyword>
<proteinExistence type="predicted"/>
<evidence type="ECO:0000256" key="4">
    <source>
        <dbReference type="SAM" id="Phobius"/>
    </source>
</evidence>
<dbReference type="EMBL" id="BOMG01000084">
    <property type="protein sequence ID" value="GID58385.1"/>
    <property type="molecule type" value="Genomic_DNA"/>
</dbReference>
<evidence type="ECO:0000259" key="5">
    <source>
        <dbReference type="Pfam" id="PF13490"/>
    </source>
</evidence>
<dbReference type="RefSeq" id="WP_203802432.1">
    <property type="nucleotide sequence ID" value="NZ_BAAAQE010000010.1"/>
</dbReference>
<accession>A0ABQ3XIR9</accession>
<name>A0ABQ3XIR9_9ACTN</name>